<dbReference type="Proteomes" id="UP001217776">
    <property type="component" value="Unassembled WGS sequence"/>
</dbReference>
<dbReference type="AlphaFoldDB" id="A0AAP3WG00"/>
<gene>
    <name evidence="2" type="ORF">PO127_15905</name>
</gene>
<protein>
    <submittedName>
        <fullName evidence="2">Uncharacterized protein</fullName>
    </submittedName>
</protein>
<feature type="region of interest" description="Disordered" evidence="1">
    <location>
        <begin position="1"/>
        <end position="20"/>
    </location>
</feature>
<sequence length="163" mass="19316">MTGKRKHYGRTNAKTDMKGNDDKRQHVIPFMKCFTGLVGAFTPEEVIFMLYMADRTRLREKGYDTLRSKRYYMENMEMGSRIFDKCVEKTTRMGLLERVPVSGMYDYLWHMDSYNRLVGILAELGNPFSTRAFCHRMFDVEKRTVASVSDEEVSQWKERHRKV</sequence>
<dbReference type="EMBL" id="JAQNVG010000026">
    <property type="protein sequence ID" value="MDC2237226.1"/>
    <property type="molecule type" value="Genomic_DNA"/>
</dbReference>
<comment type="caution">
    <text evidence="2">The sequence shown here is derived from an EMBL/GenBank/DDBJ whole genome shotgun (WGS) entry which is preliminary data.</text>
</comment>
<dbReference type="RefSeq" id="WP_229032689.1">
    <property type="nucleotide sequence ID" value="NZ_JADMVD010000002.1"/>
</dbReference>
<evidence type="ECO:0000256" key="1">
    <source>
        <dbReference type="SAM" id="MobiDB-lite"/>
    </source>
</evidence>
<evidence type="ECO:0000313" key="2">
    <source>
        <dbReference type="EMBL" id="MDC2237226.1"/>
    </source>
</evidence>
<organism evidence="2 3">
    <name type="scientific">Bacteroides thetaiotaomicron</name>
    <dbReference type="NCBI Taxonomy" id="818"/>
    <lineage>
        <taxon>Bacteria</taxon>
        <taxon>Pseudomonadati</taxon>
        <taxon>Bacteroidota</taxon>
        <taxon>Bacteroidia</taxon>
        <taxon>Bacteroidales</taxon>
        <taxon>Bacteroidaceae</taxon>
        <taxon>Bacteroides</taxon>
    </lineage>
</organism>
<accession>A0AAP3WG00</accession>
<evidence type="ECO:0000313" key="3">
    <source>
        <dbReference type="Proteomes" id="UP001217776"/>
    </source>
</evidence>
<reference evidence="2" key="1">
    <citation type="submission" date="2022-10" db="EMBL/GenBank/DDBJ databases">
        <title>Human gut microbiome strain richness.</title>
        <authorList>
            <person name="Chen-Liaw A."/>
        </authorList>
    </citation>
    <scope>NUCLEOTIDE SEQUENCE</scope>
    <source>
        <strain evidence="2">1001283st1_A3_1001283B150304_161114</strain>
    </source>
</reference>
<name>A0AAP3WG00_BACT4</name>
<proteinExistence type="predicted"/>